<feature type="transmembrane region" description="Helical" evidence="14">
    <location>
        <begin position="129"/>
        <end position="148"/>
    </location>
</feature>
<dbReference type="Gene3D" id="1.20.1070.10">
    <property type="entry name" value="Rhodopsin 7-helix transmembrane proteins"/>
    <property type="match status" value="1"/>
</dbReference>
<dbReference type="CDD" id="cd15019">
    <property type="entry name" value="7tm_TAS2R14-like"/>
    <property type="match status" value="1"/>
</dbReference>
<dbReference type="AlphaFoldDB" id="A0A7S5W8F7"/>
<dbReference type="GO" id="GO:0033038">
    <property type="term" value="F:bitter taste receptor activity"/>
    <property type="evidence" value="ECO:0007669"/>
    <property type="project" value="InterPro"/>
</dbReference>
<dbReference type="EMBL" id="MN815511">
    <property type="protein sequence ID" value="QKE46423.1"/>
    <property type="molecule type" value="Genomic_DNA"/>
</dbReference>
<evidence type="ECO:0000313" key="17">
    <source>
        <dbReference type="EMBL" id="QKE46423.1"/>
    </source>
</evidence>
<dbReference type="Pfam" id="PF05296">
    <property type="entry name" value="TAS2R"/>
    <property type="match status" value="1"/>
</dbReference>
<evidence type="ECO:0000256" key="3">
    <source>
        <dbReference type="ARBA" id="ARBA00022480"/>
    </source>
</evidence>
<accession>A0A7S5W8F7</accession>
<evidence type="ECO:0000313" key="16">
    <source>
        <dbReference type="EMBL" id="QKE46391.1"/>
    </source>
</evidence>
<feature type="transmembrane region" description="Helical" evidence="14">
    <location>
        <begin position="188"/>
        <end position="209"/>
    </location>
</feature>
<dbReference type="GO" id="GO:0004930">
    <property type="term" value="F:G protein-coupled receptor activity"/>
    <property type="evidence" value="ECO:0007669"/>
    <property type="project" value="UniProtKB-KW"/>
</dbReference>
<evidence type="ECO:0000256" key="1">
    <source>
        <dbReference type="ARBA" id="ARBA00004141"/>
    </source>
</evidence>
<protein>
    <recommendedName>
        <fullName evidence="13">Taste receptor type 2</fullName>
    </recommendedName>
</protein>
<evidence type="ECO:0000256" key="4">
    <source>
        <dbReference type="ARBA" id="ARBA00022606"/>
    </source>
</evidence>
<gene>
    <name evidence="16" type="primary">Tas2r582b</name>
</gene>
<dbReference type="EMBL" id="MN815479">
    <property type="protein sequence ID" value="QKE46391.1"/>
    <property type="molecule type" value="Genomic_DNA"/>
</dbReference>
<comment type="subcellular location">
    <subcellularLocation>
        <location evidence="1 13">Membrane</location>
        <topology evidence="1 13">Multi-pass membrane protein</topology>
    </subcellularLocation>
</comment>
<evidence type="ECO:0000256" key="11">
    <source>
        <dbReference type="ARBA" id="ARBA00023224"/>
    </source>
</evidence>
<dbReference type="PANTHER" id="PTHR11394:SF23">
    <property type="entry name" value="TASTE RECEPTOR TYPE 2 MEMBER 14"/>
    <property type="match status" value="1"/>
</dbReference>
<keyword evidence="7 13" id="KW-0297">G-protein coupled receptor</keyword>
<reference evidence="16" key="1">
    <citation type="submission" date="2019-12" db="EMBL/GenBank/DDBJ databases">
        <title>Spalax Tas2rs.</title>
        <authorList>
            <person name="Jiao H."/>
        </authorList>
    </citation>
    <scope>NUCLEOTIDE SEQUENCE</scope>
    <source>
        <strain evidence="16">B1_1</strain>
        <strain evidence="17">C1_1</strain>
    </source>
</reference>
<feature type="domain" description="G-protein coupled receptors family 1 profile" evidence="15">
    <location>
        <begin position="23"/>
        <end position="250"/>
    </location>
</feature>
<keyword evidence="11 13" id="KW-0807">Transducer</keyword>
<comment type="similarity">
    <text evidence="2 12">Belongs to the G-protein coupled receptor T2R family.</text>
</comment>
<dbReference type="FunFam" id="1.20.1070.10:FF:000042">
    <property type="entry name" value="Taste receptor type 2 member 7"/>
    <property type="match status" value="1"/>
</dbReference>
<evidence type="ECO:0000256" key="10">
    <source>
        <dbReference type="ARBA" id="ARBA00023180"/>
    </source>
</evidence>
<organism evidence="16">
    <name type="scientific">Nannospalax galili</name>
    <name type="common">Northern Israeli blind subterranean mole rat</name>
    <name type="synonym">Spalax galili</name>
    <dbReference type="NCBI Taxonomy" id="1026970"/>
    <lineage>
        <taxon>Eukaryota</taxon>
        <taxon>Metazoa</taxon>
        <taxon>Chordata</taxon>
        <taxon>Craniata</taxon>
        <taxon>Vertebrata</taxon>
        <taxon>Euteleostomi</taxon>
        <taxon>Mammalia</taxon>
        <taxon>Eutheria</taxon>
        <taxon>Euarchontoglires</taxon>
        <taxon>Glires</taxon>
        <taxon>Rodentia</taxon>
        <taxon>Myomorpha</taxon>
        <taxon>Muroidea</taxon>
        <taxon>Spalacidae</taxon>
        <taxon>Spalacinae</taxon>
        <taxon>Nannospalax</taxon>
    </lineage>
</organism>
<dbReference type="InterPro" id="IPR007960">
    <property type="entry name" value="TAS2R"/>
</dbReference>
<sequence>MTGFLQFTLKIILSTEFIIGNLGNAFIVLVNIMDWVKRRKISSVDLILTALAISRTIFLLVLISCLWRPVPYSSLMIIGKMMRVLNIFFTVTNHFSLWLATCLSIFYFLKIANFSNSFFLYLKWRVKKVVAVALLASLLILFINIVIINTKTDAWIDNHKANRSYNTVLNISEQFCHLFLFPNTMFTLIPFFVSLATFFLLIFSLWKHLKTMQHNTKGSRDANTMAHIKALHTVVVFMLLYIIFFLSFLLQSWNNESLQKNMNILFFRVIGVAFPSAHSWVLLLGNNKLRQALFSVLWCTRYRTKI</sequence>
<feature type="transmembrane region" description="Helical" evidence="14">
    <location>
        <begin position="230"/>
        <end position="253"/>
    </location>
</feature>
<evidence type="ECO:0000256" key="6">
    <source>
        <dbReference type="ARBA" id="ARBA00022989"/>
    </source>
</evidence>
<evidence type="ECO:0000256" key="14">
    <source>
        <dbReference type="SAM" id="Phobius"/>
    </source>
</evidence>
<evidence type="ECO:0000259" key="15">
    <source>
        <dbReference type="PROSITE" id="PS50262"/>
    </source>
</evidence>
<keyword evidence="9 13" id="KW-0675">Receptor</keyword>
<evidence type="ECO:0000256" key="2">
    <source>
        <dbReference type="ARBA" id="ARBA00007376"/>
    </source>
</evidence>
<evidence type="ECO:0000256" key="13">
    <source>
        <dbReference type="RuleBase" id="RU004424"/>
    </source>
</evidence>
<keyword evidence="4 13" id="KW-0716">Sensory transduction</keyword>
<name>A0A7S5W8F7_NANGA</name>
<evidence type="ECO:0000256" key="9">
    <source>
        <dbReference type="ARBA" id="ARBA00023170"/>
    </source>
</evidence>
<evidence type="ECO:0000256" key="12">
    <source>
        <dbReference type="RuleBase" id="RU004423"/>
    </source>
</evidence>
<dbReference type="SUPFAM" id="SSF81321">
    <property type="entry name" value="Family A G protein-coupled receptor-like"/>
    <property type="match status" value="1"/>
</dbReference>
<evidence type="ECO:0000256" key="8">
    <source>
        <dbReference type="ARBA" id="ARBA00023136"/>
    </source>
</evidence>
<feature type="transmembrane region" description="Helical" evidence="14">
    <location>
        <begin position="44"/>
        <end position="67"/>
    </location>
</feature>
<proteinExistence type="inferred from homology"/>
<feature type="transmembrane region" description="Helical" evidence="14">
    <location>
        <begin position="87"/>
        <end position="109"/>
    </location>
</feature>
<evidence type="ECO:0000256" key="7">
    <source>
        <dbReference type="ARBA" id="ARBA00023040"/>
    </source>
</evidence>
<keyword evidence="3 13" id="KW-0919">Taste</keyword>
<dbReference type="GO" id="GO:0016020">
    <property type="term" value="C:membrane"/>
    <property type="evidence" value="ECO:0007669"/>
    <property type="project" value="UniProtKB-SubCell"/>
</dbReference>
<dbReference type="PROSITE" id="PS50262">
    <property type="entry name" value="G_PROTEIN_RECEP_F1_2"/>
    <property type="match status" value="1"/>
</dbReference>
<feature type="transmembrane region" description="Helical" evidence="14">
    <location>
        <begin position="265"/>
        <end position="285"/>
    </location>
</feature>
<keyword evidence="5 13" id="KW-0812">Transmembrane</keyword>
<feature type="transmembrane region" description="Helical" evidence="14">
    <location>
        <begin position="12"/>
        <end position="32"/>
    </location>
</feature>
<dbReference type="InterPro" id="IPR017452">
    <property type="entry name" value="GPCR_Rhodpsn_7TM"/>
</dbReference>
<keyword evidence="6 14" id="KW-1133">Transmembrane helix</keyword>
<dbReference type="PANTHER" id="PTHR11394">
    <property type="entry name" value="TASTE RECEPTOR TYPE 2"/>
    <property type="match status" value="1"/>
</dbReference>
<evidence type="ECO:0000256" key="5">
    <source>
        <dbReference type="ARBA" id="ARBA00022692"/>
    </source>
</evidence>
<keyword evidence="10" id="KW-0325">Glycoprotein</keyword>
<keyword evidence="8 13" id="KW-0472">Membrane</keyword>